<gene>
    <name evidence="5" type="ORF">LIER_11177</name>
</gene>
<evidence type="ECO:0000256" key="3">
    <source>
        <dbReference type="ARBA" id="ARBA00022679"/>
    </source>
</evidence>
<dbReference type="EMBL" id="BAABME010002048">
    <property type="protein sequence ID" value="GAA0152783.1"/>
    <property type="molecule type" value="Genomic_DNA"/>
</dbReference>
<keyword evidence="3" id="KW-0808">Transferase</keyword>
<comment type="caution">
    <text evidence="5">The sequence shown here is derived from an EMBL/GenBank/DDBJ whole genome shotgun (WGS) entry which is preliminary data.</text>
</comment>
<keyword evidence="4" id="KW-0012">Acyltransferase</keyword>
<evidence type="ECO:0000313" key="6">
    <source>
        <dbReference type="Proteomes" id="UP001454036"/>
    </source>
</evidence>
<sequence>MLFDSSKISHLRAKIAAESDVKNPTRFEVVTAVLNRCVAMSSPFKPFAIYCPVNNRKLTTPPLPSNIVGNFGAPIVSIIDQQQDLELPILVAKLRTEKDQVYKNYNNIGPNDKDKLVSAAIEDLGKFPQNMRTILTSSWLKMPFYDVDFGWGRPFKALPLPPPVEDCFILMDDRNGDGVYAIVTLHEEVMAKFEVDKELLEFACSDDACF</sequence>
<organism evidence="5 6">
    <name type="scientific">Lithospermum erythrorhizon</name>
    <name type="common">Purple gromwell</name>
    <name type="synonym">Lithospermum officinale var. erythrorhizon</name>
    <dbReference type="NCBI Taxonomy" id="34254"/>
    <lineage>
        <taxon>Eukaryota</taxon>
        <taxon>Viridiplantae</taxon>
        <taxon>Streptophyta</taxon>
        <taxon>Embryophyta</taxon>
        <taxon>Tracheophyta</taxon>
        <taxon>Spermatophyta</taxon>
        <taxon>Magnoliopsida</taxon>
        <taxon>eudicotyledons</taxon>
        <taxon>Gunneridae</taxon>
        <taxon>Pentapetalae</taxon>
        <taxon>asterids</taxon>
        <taxon>lamiids</taxon>
        <taxon>Boraginales</taxon>
        <taxon>Boraginaceae</taxon>
        <taxon>Boraginoideae</taxon>
        <taxon>Lithospermeae</taxon>
        <taxon>Lithospermum</taxon>
    </lineage>
</organism>
<dbReference type="Gene3D" id="3.30.559.10">
    <property type="entry name" value="Chloramphenicol acetyltransferase-like domain"/>
    <property type="match status" value="1"/>
</dbReference>
<dbReference type="GO" id="GO:0016746">
    <property type="term" value="F:acyltransferase activity"/>
    <property type="evidence" value="ECO:0007669"/>
    <property type="project" value="UniProtKB-KW"/>
</dbReference>
<comment type="similarity">
    <text evidence="2">Belongs to the plant acyltransferase family.</text>
</comment>
<protein>
    <submittedName>
        <fullName evidence="5">Uncharacterized protein</fullName>
    </submittedName>
</protein>
<dbReference type="InterPro" id="IPR023213">
    <property type="entry name" value="CAT-like_dom_sf"/>
</dbReference>
<dbReference type="Proteomes" id="UP001454036">
    <property type="component" value="Unassembled WGS sequence"/>
</dbReference>
<dbReference type="Pfam" id="PF02458">
    <property type="entry name" value="Transferase"/>
    <property type="match status" value="1"/>
</dbReference>
<evidence type="ECO:0000256" key="1">
    <source>
        <dbReference type="ARBA" id="ARBA00004913"/>
    </source>
</evidence>
<proteinExistence type="inferred from homology"/>
<accession>A0AAV3PNA6</accession>
<name>A0AAV3PNA6_LITER</name>
<evidence type="ECO:0000256" key="4">
    <source>
        <dbReference type="ARBA" id="ARBA00023315"/>
    </source>
</evidence>
<dbReference type="AlphaFoldDB" id="A0AAV3PNA6"/>
<dbReference type="PANTHER" id="PTHR31623:SF88">
    <property type="entry name" value="ACYLSUGAR ACYLTRANSFERASE 3-LIKE"/>
    <property type="match status" value="1"/>
</dbReference>
<reference evidence="5 6" key="1">
    <citation type="submission" date="2024-01" db="EMBL/GenBank/DDBJ databases">
        <title>The complete chloroplast genome sequence of Lithospermum erythrorhizon: insights into the phylogenetic relationship among Boraginaceae species and the maternal lineages of purple gromwells.</title>
        <authorList>
            <person name="Okada T."/>
            <person name="Watanabe K."/>
        </authorList>
    </citation>
    <scope>NUCLEOTIDE SEQUENCE [LARGE SCALE GENOMIC DNA]</scope>
</reference>
<evidence type="ECO:0000256" key="2">
    <source>
        <dbReference type="ARBA" id="ARBA00009861"/>
    </source>
</evidence>
<comment type="pathway">
    <text evidence="1">Alkaloid biosynthesis.</text>
</comment>
<keyword evidence="6" id="KW-1185">Reference proteome</keyword>
<evidence type="ECO:0000313" key="5">
    <source>
        <dbReference type="EMBL" id="GAA0152783.1"/>
    </source>
</evidence>
<dbReference type="PANTHER" id="PTHR31623">
    <property type="entry name" value="F21J9.9"/>
    <property type="match status" value="1"/>
</dbReference>